<dbReference type="SUPFAM" id="SSF54001">
    <property type="entry name" value="Cysteine proteinases"/>
    <property type="match status" value="1"/>
</dbReference>
<evidence type="ECO:0000256" key="2">
    <source>
        <dbReference type="RuleBase" id="RU003452"/>
    </source>
</evidence>
<dbReference type="PDB" id="8K51">
    <property type="method" value="X-ray"/>
    <property type="resolution" value="2.15 A"/>
    <property type="chains" value="A/B=1-285"/>
</dbReference>
<keyword evidence="4 5" id="KW-0002">3D-structure</keyword>
<dbReference type="PRINTS" id="PR01543">
    <property type="entry name" value="ANATRNSFRASE"/>
</dbReference>
<name>A0A088DBJ8_9ACTN</name>
<dbReference type="InterPro" id="IPR038765">
    <property type="entry name" value="Papain-like_cys_pep_sf"/>
</dbReference>
<dbReference type="EMBL" id="KF850685">
    <property type="protein sequence ID" value="AIL50169.1"/>
    <property type="molecule type" value="Genomic_DNA"/>
</dbReference>
<reference evidence="3" key="1">
    <citation type="journal article" date="2014" name="ChemBioChem">
        <title>Biosynthesis of colabomycin E, a new manumycin-family metabolite, involves an unusual chain-length factor.</title>
        <authorList>
            <person name="Petrickova K."/>
            <person name="Pospisil S."/>
            <person name="Kuzma M."/>
            <person name="Tylova T."/>
            <person name="Jagr M."/>
            <person name="Tomek P."/>
            <person name="Chronakova A."/>
            <person name="Brabcova E."/>
            <person name="Andera L."/>
            <person name="Kristufek V."/>
            <person name="Petricek M."/>
        </authorList>
    </citation>
    <scope>NUCLEOTIDE SEQUENCE</scope>
    <source>
        <strain evidence="3">SOK1/5-04</strain>
    </source>
</reference>
<keyword evidence="3" id="KW-0808">Transferase</keyword>
<reference evidence="5" key="2">
    <citation type="submission" date="2023-07" db="PDB data bank">
        <title>Crystal structure of arylamine N-acyltransferase from Streptomyces aureus complexed with acyl-SNAC.</title>
        <authorList>
            <person name="Yan X."/>
            <person name="Ma B.D."/>
            <person name="Kong X.D."/>
            <person name="Qu X."/>
        </authorList>
    </citation>
    <scope>X-RAY CRYSTALLOGRAPHY (2.42 ANGSTROMS)</scope>
</reference>
<evidence type="ECO:0000256" key="1">
    <source>
        <dbReference type="ARBA" id="ARBA00006547"/>
    </source>
</evidence>
<dbReference type="Gene3D" id="3.30.2140.10">
    <property type="entry name" value="Arylamine N-acetyltransferase"/>
    <property type="match status" value="1"/>
</dbReference>
<evidence type="ECO:0007829" key="5">
    <source>
        <dbReference type="PDB" id="8K56"/>
    </source>
</evidence>
<dbReference type="Gene3D" id="2.40.128.150">
    <property type="entry name" value="Cysteine proteinases"/>
    <property type="match status" value="1"/>
</dbReference>
<gene>
    <name evidence="3" type="primary">colC2</name>
</gene>
<dbReference type="InterPro" id="IPR001447">
    <property type="entry name" value="Arylamine_N-AcTrfase"/>
</dbReference>
<protein>
    <submittedName>
        <fullName evidence="3">Putative arylamine N-acetyltransferase</fullName>
    </submittedName>
</protein>
<evidence type="ECO:0007829" key="4">
    <source>
        <dbReference type="PDB" id="8K51"/>
    </source>
</evidence>
<dbReference type="PANTHER" id="PTHR11786">
    <property type="entry name" value="N-HYDROXYARYLAMINE O-ACETYLTRANSFERASE"/>
    <property type="match status" value="1"/>
</dbReference>
<dbReference type="SMR" id="A0A088DBJ8"/>
<dbReference type="PANTHER" id="PTHR11786:SF0">
    <property type="entry name" value="ARYLAMINE N-ACETYLTRANSFERASE 4-RELATED"/>
    <property type="match status" value="1"/>
</dbReference>
<reference evidence="4" key="3">
    <citation type="submission" date="2023-07" db="PDB data bank">
        <title>Crystal structure of arylamine N-acyltransferase from Streptomyces aureus.</title>
        <authorList>
            <person name="Yan X."/>
            <person name="Ma B.D."/>
            <person name="Kong X.D."/>
            <person name="Qu X."/>
        </authorList>
    </citation>
    <scope>X-RAY CRYSTALLOGRAPHY (2.15 ANGSTROMS)</scope>
</reference>
<dbReference type="Pfam" id="PF00797">
    <property type="entry name" value="Acetyltransf_2"/>
    <property type="match status" value="1"/>
</dbReference>
<organism evidence="3">
    <name type="scientific">Streptomyces aureus</name>
    <dbReference type="NCBI Taxonomy" id="193461"/>
    <lineage>
        <taxon>Bacteria</taxon>
        <taxon>Bacillati</taxon>
        <taxon>Actinomycetota</taxon>
        <taxon>Actinomycetes</taxon>
        <taxon>Kitasatosporales</taxon>
        <taxon>Streptomycetaceae</taxon>
        <taxon>Streptomyces</taxon>
    </lineage>
</organism>
<accession>A0A088DBJ8</accession>
<evidence type="ECO:0000313" key="3">
    <source>
        <dbReference type="EMBL" id="AIL50169.1"/>
    </source>
</evidence>
<proteinExistence type="evidence at protein level"/>
<comment type="similarity">
    <text evidence="1 2">Belongs to the arylamine N-acetyltransferase family.</text>
</comment>
<dbReference type="AlphaFoldDB" id="A0A088DBJ8"/>
<dbReference type="PDB" id="8K56">
    <property type="method" value="X-ray"/>
    <property type="resolution" value="2.42 A"/>
    <property type="chains" value="A/B=1-285"/>
</dbReference>
<sequence length="285" mass="32805">METESLPWREYLERIGYQGLLNNSLECLRELYTAHLRSVPYEMLDSFDGTPPVLGHAESFAKLVHRRRGGNCLESTPLFGEFLRQAGFEVRLVPAQIWKVSGEWWDAWDHLLLIVTVDGEDWLLDVGFLMLTFAEPLKVAEGPQEQSGWRFRVAEEEGFPTVSHQGPDGTWTAVYRYRDEPQQRADYEWIIDFHKSAEDSPLVGTLLCSRNVPDGKLIMIGENLLHARNGRVSAEFIETTSRAEELLRVIFAGHEHMVESAVRTWEKARADRSTRRSLVYRKAEQ</sequence>
<dbReference type="GO" id="GO:0016407">
    <property type="term" value="F:acetyltransferase activity"/>
    <property type="evidence" value="ECO:0007669"/>
    <property type="project" value="InterPro"/>
</dbReference>